<evidence type="ECO:0000313" key="1">
    <source>
        <dbReference type="EMBL" id="DAF43296.1"/>
    </source>
</evidence>
<reference evidence="1" key="1">
    <citation type="journal article" date="2021" name="Proc. Natl. Acad. Sci. U.S.A.">
        <title>A Catalog of Tens of Thousands of Viruses from Human Metagenomes Reveals Hidden Associations with Chronic Diseases.</title>
        <authorList>
            <person name="Tisza M.J."/>
            <person name="Buck C.B."/>
        </authorList>
    </citation>
    <scope>NUCLEOTIDE SEQUENCE</scope>
    <source>
        <strain evidence="1">CtLYR7</strain>
    </source>
</reference>
<accession>A0A8S5RXB0</accession>
<organism evidence="1">
    <name type="scientific">Myoviridae sp. ctLYR7</name>
    <dbReference type="NCBI Taxonomy" id="2827679"/>
    <lineage>
        <taxon>Viruses</taxon>
        <taxon>Duplodnaviria</taxon>
        <taxon>Heunggongvirae</taxon>
        <taxon>Uroviricota</taxon>
        <taxon>Caudoviricetes</taxon>
    </lineage>
</organism>
<name>A0A8S5RXB0_9CAUD</name>
<dbReference type="EMBL" id="BK032502">
    <property type="protein sequence ID" value="DAF43296.1"/>
    <property type="molecule type" value="Genomic_DNA"/>
</dbReference>
<proteinExistence type="predicted"/>
<sequence length="101" mass="11867">MACDFKRFNSQYFFAPIGLCRFGKSFLQVFRKFFGESIKSFGRYLHIAQFFKLLYTFFSADNASFNKKLNQFVVFHAYSPKGDKNKILNHYLNCLAFIQAA</sequence>
<protein>
    <submittedName>
        <fullName evidence="1">Uncharacterized protein</fullName>
    </submittedName>
</protein>